<sequence>MLDIAFGDQHAAVERLPAELLGETFMLVCAGEVDPHERLLATLKLLQVCRSWRHIARHTPRLFTSLTVTSFARYANHLPVTADWIARSSPHLLHFVFDVAELEGWNAAAVHHCLQLVAPRLGQLTIGTSAALYAALARMRVAFLRLTHLLVFIVNEDSWSGPPAELSPLLPRLRTLELAAPVHLAHFRFPWAQLTSLVLRGDVDHTEYDDPYVVTGVLAQCAALERAELVLRPFLESEVSAGAPAIHLNHLSYLSLIFDDELQAGGDASPAPLLSRLHLPALRHLILGWNLARATLIPPTLSFLARNGATIESIELMNTPLETRELDSILARTPSLRSLTLMWVMVLDYAGVVWDVLKWDAERRRVPKLRDLAIYVQAGGRWPYEEDDLAMERMIRSRWWSDAEDAMPHEQCRLRSLTLELSGSERNVSREVVARLDTLVDQGLDLHLEHSTHSWFLSGPAPSPNADGEHG</sequence>
<dbReference type="OrthoDB" id="3005190at2759"/>
<evidence type="ECO:0000313" key="1">
    <source>
        <dbReference type="EMBL" id="EFI97926.1"/>
    </source>
</evidence>
<dbReference type="Gene3D" id="3.80.10.10">
    <property type="entry name" value="Ribonuclease Inhibitor"/>
    <property type="match status" value="1"/>
</dbReference>
<evidence type="ECO:0000313" key="2">
    <source>
        <dbReference type="Proteomes" id="UP000007431"/>
    </source>
</evidence>
<protein>
    <recommendedName>
        <fullName evidence="3">F-box domain-containing protein</fullName>
    </recommendedName>
</protein>
<dbReference type="GeneID" id="9595929"/>
<dbReference type="Proteomes" id="UP000007431">
    <property type="component" value="Unassembled WGS sequence"/>
</dbReference>
<name>D8Q1E7_SCHCM</name>
<accession>D8Q1E7</accession>
<dbReference type="InParanoid" id="D8Q1E7"/>
<dbReference type="AlphaFoldDB" id="D8Q1E7"/>
<dbReference type="InterPro" id="IPR032675">
    <property type="entry name" value="LRR_dom_sf"/>
</dbReference>
<keyword evidence="2" id="KW-1185">Reference proteome</keyword>
<organism evidence="2">
    <name type="scientific">Schizophyllum commune (strain H4-8 / FGSC 9210)</name>
    <name type="common">Split gill fungus</name>
    <dbReference type="NCBI Taxonomy" id="578458"/>
    <lineage>
        <taxon>Eukaryota</taxon>
        <taxon>Fungi</taxon>
        <taxon>Dikarya</taxon>
        <taxon>Basidiomycota</taxon>
        <taxon>Agaricomycotina</taxon>
        <taxon>Agaricomycetes</taxon>
        <taxon>Agaricomycetidae</taxon>
        <taxon>Agaricales</taxon>
        <taxon>Schizophyllaceae</taxon>
        <taxon>Schizophyllum</taxon>
    </lineage>
</organism>
<dbReference type="VEuPathDB" id="FungiDB:SCHCODRAFT_02619280"/>
<dbReference type="EMBL" id="GL377305">
    <property type="protein sequence ID" value="EFI97926.1"/>
    <property type="molecule type" value="Genomic_DNA"/>
</dbReference>
<dbReference type="HOGENOM" id="CLU_580263_0_0_1"/>
<reference evidence="1 2" key="1">
    <citation type="journal article" date="2010" name="Nat. Biotechnol.">
        <title>Genome sequence of the model mushroom Schizophyllum commune.</title>
        <authorList>
            <person name="Ohm R.A."/>
            <person name="de Jong J.F."/>
            <person name="Lugones L.G."/>
            <person name="Aerts A."/>
            <person name="Kothe E."/>
            <person name="Stajich J.E."/>
            <person name="de Vries R.P."/>
            <person name="Record E."/>
            <person name="Levasseur A."/>
            <person name="Baker S.E."/>
            <person name="Bartholomew K.A."/>
            <person name="Coutinho P.M."/>
            <person name="Erdmann S."/>
            <person name="Fowler T.J."/>
            <person name="Gathman A.C."/>
            <person name="Lombard V."/>
            <person name="Henrissat B."/>
            <person name="Knabe N."/>
            <person name="Kuees U."/>
            <person name="Lilly W.W."/>
            <person name="Lindquist E."/>
            <person name="Lucas S."/>
            <person name="Magnuson J.K."/>
            <person name="Piumi F."/>
            <person name="Raudaskoski M."/>
            <person name="Salamov A."/>
            <person name="Schmutz J."/>
            <person name="Schwarze F.W.M.R."/>
            <person name="vanKuyk P.A."/>
            <person name="Horton J.S."/>
            <person name="Grigoriev I.V."/>
            <person name="Woesten H.A.B."/>
        </authorList>
    </citation>
    <scope>NUCLEOTIDE SEQUENCE [LARGE SCALE GENOMIC DNA]</scope>
    <source>
        <strain evidence="2">H4-8 / FGSC 9210</strain>
    </source>
</reference>
<gene>
    <name evidence="1" type="ORF">SCHCODRAFT_234305</name>
</gene>
<dbReference type="KEGG" id="scm:SCHCO_02619280"/>
<proteinExistence type="predicted"/>
<dbReference type="SUPFAM" id="SSF52047">
    <property type="entry name" value="RNI-like"/>
    <property type="match status" value="1"/>
</dbReference>
<evidence type="ECO:0008006" key="3">
    <source>
        <dbReference type="Google" id="ProtNLM"/>
    </source>
</evidence>